<dbReference type="SUPFAM" id="SSF53756">
    <property type="entry name" value="UDP-Glycosyltransferase/glycogen phosphorylase"/>
    <property type="match status" value="1"/>
</dbReference>
<name>A0A1H7VXS6_9FLAO</name>
<dbReference type="STRING" id="295069.SAMN05421856_101346"/>
<dbReference type="Pfam" id="PF01075">
    <property type="entry name" value="Glyco_transf_9"/>
    <property type="match status" value="1"/>
</dbReference>
<dbReference type="AlphaFoldDB" id="A0A1H7VXS6"/>
<evidence type="ECO:0000256" key="1">
    <source>
        <dbReference type="ARBA" id="ARBA00022676"/>
    </source>
</evidence>
<dbReference type="Proteomes" id="UP000199450">
    <property type="component" value="Unassembled WGS sequence"/>
</dbReference>
<protein>
    <submittedName>
        <fullName evidence="3">ADP-heptose:LPS heptosyltransferase</fullName>
    </submittedName>
</protein>
<dbReference type="PANTHER" id="PTHR30160:SF7">
    <property type="entry name" value="ADP-HEPTOSE--LPS HEPTOSYLTRANSFERASE 2"/>
    <property type="match status" value="1"/>
</dbReference>
<dbReference type="GO" id="GO:0005829">
    <property type="term" value="C:cytosol"/>
    <property type="evidence" value="ECO:0007669"/>
    <property type="project" value="TreeGrafter"/>
</dbReference>
<keyword evidence="1" id="KW-0328">Glycosyltransferase</keyword>
<accession>A0A1H7VXS6</accession>
<dbReference type="PANTHER" id="PTHR30160">
    <property type="entry name" value="TETRAACYLDISACCHARIDE 4'-KINASE-RELATED"/>
    <property type="match status" value="1"/>
</dbReference>
<gene>
    <name evidence="3" type="ORF">SAMN05421856_101346</name>
</gene>
<proteinExistence type="predicted"/>
<dbReference type="GO" id="GO:0009244">
    <property type="term" value="P:lipopolysaccharide core region biosynthetic process"/>
    <property type="evidence" value="ECO:0007669"/>
    <property type="project" value="TreeGrafter"/>
</dbReference>
<evidence type="ECO:0000313" key="3">
    <source>
        <dbReference type="EMBL" id="SEM14066.1"/>
    </source>
</evidence>
<reference evidence="4" key="1">
    <citation type="submission" date="2016-10" db="EMBL/GenBank/DDBJ databases">
        <authorList>
            <person name="Varghese N."/>
            <person name="Submissions S."/>
        </authorList>
    </citation>
    <scope>NUCLEOTIDE SEQUENCE [LARGE SCALE GENOMIC DNA]</scope>
    <source>
        <strain evidence="4">DSM 17453</strain>
    </source>
</reference>
<organism evidence="3 4">
    <name type="scientific">Chryseobacterium taichungense</name>
    <dbReference type="NCBI Taxonomy" id="295069"/>
    <lineage>
        <taxon>Bacteria</taxon>
        <taxon>Pseudomonadati</taxon>
        <taxon>Bacteroidota</taxon>
        <taxon>Flavobacteriia</taxon>
        <taxon>Flavobacteriales</taxon>
        <taxon>Weeksellaceae</taxon>
        <taxon>Chryseobacterium group</taxon>
        <taxon>Chryseobacterium</taxon>
    </lineage>
</organism>
<dbReference type="InterPro" id="IPR051199">
    <property type="entry name" value="LPS_LOS_Heptosyltrfase"/>
</dbReference>
<dbReference type="InterPro" id="IPR002201">
    <property type="entry name" value="Glyco_trans_9"/>
</dbReference>
<evidence type="ECO:0000313" key="4">
    <source>
        <dbReference type="Proteomes" id="UP000199450"/>
    </source>
</evidence>
<keyword evidence="2 3" id="KW-0808">Transferase</keyword>
<keyword evidence="4" id="KW-1185">Reference proteome</keyword>
<evidence type="ECO:0000256" key="2">
    <source>
        <dbReference type="ARBA" id="ARBA00022679"/>
    </source>
</evidence>
<sequence length="365" mass="42427">MIYQQFVVKYVYHCKYIFLMKIPKKINAIRRSLMRKLTENIGKSSFEKVDKNDLKIKRILISRPNHRLGNLLLLSPLVEEVSNTFPDSKIDLFVKGQITPVIYKNYKNIDKIIQLPKKPFSNIFKYLAGWISLRSKKYDLVINANFGSSSGRISTYVTRSKYKLFGEYDKKYVQQFNDYQHSAKHPIYNLRQYLSQLGVPENNNELPYMDIKLDAEEIQNGKKNLFSIVQNNKPVICLFTNATGDKCYSEEWWHDFYDHLKKTFPDHHIVELLPVENISKLNFTIPHFYSTDIREMGAFMANTQLFIAADNGVMHLASASGVPTVGLFSVTDENIYKPYNSKSFSVNTGHTTIENIMDLLRKTIE</sequence>
<dbReference type="EMBL" id="FOBV01000001">
    <property type="protein sequence ID" value="SEM14066.1"/>
    <property type="molecule type" value="Genomic_DNA"/>
</dbReference>
<dbReference type="Gene3D" id="3.40.50.2000">
    <property type="entry name" value="Glycogen Phosphorylase B"/>
    <property type="match status" value="2"/>
</dbReference>
<dbReference type="GO" id="GO:0008713">
    <property type="term" value="F:ADP-heptose-lipopolysaccharide heptosyltransferase activity"/>
    <property type="evidence" value="ECO:0007669"/>
    <property type="project" value="TreeGrafter"/>
</dbReference>